<evidence type="ECO:0000256" key="8">
    <source>
        <dbReference type="SAM" id="Phobius"/>
    </source>
</evidence>
<dbReference type="PANTHER" id="PTHR34975:SF2">
    <property type="entry name" value="SPORE GERMINATION PROTEIN A2"/>
    <property type="match status" value="1"/>
</dbReference>
<feature type="transmembrane region" description="Helical" evidence="8">
    <location>
        <begin position="116"/>
        <end position="133"/>
    </location>
</feature>
<gene>
    <name evidence="9" type="ORF">LJD61_01860</name>
</gene>
<dbReference type="RefSeq" id="WP_255225784.1">
    <property type="nucleotide sequence ID" value="NZ_JAJEKE010000001.1"/>
</dbReference>
<proteinExistence type="inferred from homology"/>
<dbReference type="NCBIfam" id="TIGR00912">
    <property type="entry name" value="2A0309"/>
    <property type="match status" value="1"/>
</dbReference>
<sequence>MKIEKGIISSSQLMLTVLCFIQGANLAIAFIYNISKRDTWICIITGYIIGFIIILFYIALAQKFSDKNLLEIFDCIYGPYLGKVFSAAYILFFFFIMVQNLYFFGNFWLNYLMPETPMVPILIMFVFVCAWAVRNGIEVIARCSFLFVIITAALVVAVTVLLIKDMKFANLLPVFETPFMDLLQGTHVIAAIPLCEVVVFLMIIPYTNNIKQVKRSVLLGLTLGSTQLLITVIRDITVLGPLAYIATSPPFGAVRQIDIANVLTRLDIVIAIGVLLTVFMKVSVYYYSIVLGIAQTLGLKSYVPIVVPVGILAISVAMQFFSSAIDQVDIAPNIWIIYAIPFQLIIPVLSLIIAKMRKLPQKQGEDMR</sequence>
<keyword evidence="7 8" id="KW-0472">Membrane</keyword>
<accession>A0ABT1NAL0</accession>
<comment type="similarity">
    <text evidence="2">Belongs to the amino acid-polyamine-organocation (APC) superfamily. Spore germination protein (SGP) (TC 2.A.3.9) family.</text>
</comment>
<evidence type="ECO:0000256" key="5">
    <source>
        <dbReference type="ARBA" id="ARBA00022692"/>
    </source>
</evidence>
<feature type="transmembrane region" description="Helical" evidence="8">
    <location>
        <begin position="145"/>
        <end position="163"/>
    </location>
</feature>
<dbReference type="Pfam" id="PF03845">
    <property type="entry name" value="Spore_permease"/>
    <property type="match status" value="1"/>
</dbReference>
<feature type="transmembrane region" description="Helical" evidence="8">
    <location>
        <begin position="80"/>
        <end position="104"/>
    </location>
</feature>
<reference evidence="9 10" key="1">
    <citation type="submission" date="2021-10" db="EMBL/GenBank/DDBJ databases">
        <title>Lutispora strain m25 sp. nov., a thermophilic, non-spore-forming bacterium isolated from a lab-scale methanogenic bioreactor digesting anaerobic sludge.</title>
        <authorList>
            <person name="El Houari A."/>
            <person name="Mcdonald J."/>
        </authorList>
    </citation>
    <scope>NUCLEOTIDE SEQUENCE [LARGE SCALE GENOMIC DNA]</scope>
    <source>
        <strain evidence="10">m25</strain>
    </source>
</reference>
<comment type="caution">
    <text evidence="9">The sequence shown here is derived from an EMBL/GenBank/DDBJ whole genome shotgun (WGS) entry which is preliminary data.</text>
</comment>
<keyword evidence="5 8" id="KW-0812">Transmembrane</keyword>
<dbReference type="InterPro" id="IPR004761">
    <property type="entry name" value="Spore_GerAB"/>
</dbReference>
<evidence type="ECO:0000256" key="4">
    <source>
        <dbReference type="ARBA" id="ARBA00022544"/>
    </source>
</evidence>
<comment type="subcellular location">
    <subcellularLocation>
        <location evidence="1">Membrane</location>
        <topology evidence="1">Multi-pass membrane protein</topology>
    </subcellularLocation>
</comment>
<organism evidence="9 10">
    <name type="scientific">Lutispora saccharofermentans</name>
    <dbReference type="NCBI Taxonomy" id="3024236"/>
    <lineage>
        <taxon>Bacteria</taxon>
        <taxon>Bacillati</taxon>
        <taxon>Bacillota</taxon>
        <taxon>Clostridia</taxon>
        <taxon>Lutisporales</taxon>
        <taxon>Lutisporaceae</taxon>
        <taxon>Lutispora</taxon>
    </lineage>
</organism>
<evidence type="ECO:0000313" key="10">
    <source>
        <dbReference type="Proteomes" id="UP001651880"/>
    </source>
</evidence>
<keyword evidence="10" id="KW-1185">Reference proteome</keyword>
<feature type="transmembrane region" description="Helical" evidence="8">
    <location>
        <begin position="268"/>
        <end position="290"/>
    </location>
</feature>
<dbReference type="Proteomes" id="UP001651880">
    <property type="component" value="Unassembled WGS sequence"/>
</dbReference>
<keyword evidence="6 8" id="KW-1133">Transmembrane helix</keyword>
<feature type="transmembrane region" description="Helical" evidence="8">
    <location>
        <begin position="216"/>
        <end position="233"/>
    </location>
</feature>
<keyword evidence="3" id="KW-0813">Transport</keyword>
<evidence type="ECO:0000256" key="3">
    <source>
        <dbReference type="ARBA" id="ARBA00022448"/>
    </source>
</evidence>
<feature type="transmembrane region" description="Helical" evidence="8">
    <location>
        <begin position="334"/>
        <end position="354"/>
    </location>
</feature>
<feature type="transmembrane region" description="Helical" evidence="8">
    <location>
        <begin position="183"/>
        <end position="204"/>
    </location>
</feature>
<feature type="transmembrane region" description="Helical" evidence="8">
    <location>
        <begin position="12"/>
        <end position="34"/>
    </location>
</feature>
<evidence type="ECO:0000256" key="1">
    <source>
        <dbReference type="ARBA" id="ARBA00004141"/>
    </source>
</evidence>
<evidence type="ECO:0000313" key="9">
    <source>
        <dbReference type="EMBL" id="MCQ1528295.1"/>
    </source>
</evidence>
<dbReference type="PANTHER" id="PTHR34975">
    <property type="entry name" value="SPORE GERMINATION PROTEIN A2"/>
    <property type="match status" value="1"/>
</dbReference>
<feature type="transmembrane region" description="Helical" evidence="8">
    <location>
        <begin position="40"/>
        <end position="60"/>
    </location>
</feature>
<dbReference type="EMBL" id="JAJEKE010000001">
    <property type="protein sequence ID" value="MCQ1528295.1"/>
    <property type="molecule type" value="Genomic_DNA"/>
</dbReference>
<feature type="transmembrane region" description="Helical" evidence="8">
    <location>
        <begin position="302"/>
        <end position="322"/>
    </location>
</feature>
<evidence type="ECO:0000256" key="6">
    <source>
        <dbReference type="ARBA" id="ARBA00022989"/>
    </source>
</evidence>
<evidence type="ECO:0000256" key="7">
    <source>
        <dbReference type="ARBA" id="ARBA00023136"/>
    </source>
</evidence>
<protein>
    <submittedName>
        <fullName evidence="9">Endospore germination permease</fullName>
    </submittedName>
</protein>
<name>A0ABT1NAL0_9FIRM</name>
<keyword evidence="4" id="KW-0309">Germination</keyword>
<evidence type="ECO:0000256" key="2">
    <source>
        <dbReference type="ARBA" id="ARBA00007998"/>
    </source>
</evidence>